<evidence type="ECO:0000313" key="11">
    <source>
        <dbReference type="Proteomes" id="UP000007241"/>
    </source>
</evidence>
<comment type="subcellular location">
    <subcellularLocation>
        <location evidence="1 7">Nucleus</location>
    </subcellularLocation>
</comment>
<keyword evidence="11" id="KW-1185">Reference proteome</keyword>
<feature type="domain" description="DNA replication complex GINS protein PSF2 N-terminal" evidence="9">
    <location>
        <begin position="7"/>
        <end position="62"/>
    </location>
</feature>
<evidence type="ECO:0000256" key="6">
    <source>
        <dbReference type="ARBA" id="ARBA00023242"/>
    </source>
</evidence>
<evidence type="ECO:0000256" key="5">
    <source>
        <dbReference type="ARBA" id="ARBA00022829"/>
    </source>
</evidence>
<accession>F4PBC8</accession>
<dbReference type="FunCoup" id="F4PBC8">
    <property type="interactions" value="382"/>
</dbReference>
<dbReference type="InterPro" id="IPR036224">
    <property type="entry name" value="GINS_bundle-like_dom_sf"/>
</dbReference>
<dbReference type="InterPro" id="IPR007257">
    <property type="entry name" value="GINS_Psf2"/>
</dbReference>
<dbReference type="CDD" id="cd11712">
    <property type="entry name" value="GINS_A_psf2"/>
    <property type="match status" value="1"/>
</dbReference>
<dbReference type="HOGENOM" id="CLU_078274_2_2_1"/>
<dbReference type="InParanoid" id="F4PBC8"/>
<dbReference type="GeneID" id="18239365"/>
<dbReference type="GO" id="GO:0000727">
    <property type="term" value="P:double-strand break repair via break-induced replication"/>
    <property type="evidence" value="ECO:0000318"/>
    <property type="project" value="GO_Central"/>
</dbReference>
<dbReference type="PANTHER" id="PTHR12772:SF0">
    <property type="entry name" value="DNA REPLICATION COMPLEX GINS PROTEIN PSF2"/>
    <property type="match status" value="1"/>
</dbReference>
<dbReference type="Pfam" id="PF25005">
    <property type="entry name" value="PSF2_N"/>
    <property type="match status" value="1"/>
</dbReference>
<organism evidence="10 11">
    <name type="scientific">Batrachochytrium dendrobatidis (strain JAM81 / FGSC 10211)</name>
    <name type="common">Frog chytrid fungus</name>
    <dbReference type="NCBI Taxonomy" id="684364"/>
    <lineage>
        <taxon>Eukaryota</taxon>
        <taxon>Fungi</taxon>
        <taxon>Fungi incertae sedis</taxon>
        <taxon>Chytridiomycota</taxon>
        <taxon>Chytridiomycota incertae sedis</taxon>
        <taxon>Chytridiomycetes</taxon>
        <taxon>Rhizophydiales</taxon>
        <taxon>Rhizophydiales incertae sedis</taxon>
        <taxon>Batrachochytrium</taxon>
    </lineage>
</organism>
<dbReference type="GO" id="GO:0006260">
    <property type="term" value="P:DNA replication"/>
    <property type="evidence" value="ECO:0007669"/>
    <property type="project" value="UniProtKB-KW"/>
</dbReference>
<protein>
    <recommendedName>
        <fullName evidence="3 7">DNA replication complex GINS protein PSF2</fullName>
    </recommendedName>
</protein>
<dbReference type="RefSeq" id="XP_006681915.1">
    <property type="nucleotide sequence ID" value="XM_006681852.1"/>
</dbReference>
<dbReference type="Gene3D" id="1.20.58.1020">
    <property type="match status" value="1"/>
</dbReference>
<dbReference type="OMA" id="DSLNCMY"/>
<dbReference type="InterPro" id="IPR021151">
    <property type="entry name" value="GINS_A"/>
</dbReference>
<dbReference type="STRING" id="684364.F4PBC8"/>
<dbReference type="SUPFAM" id="SSF158573">
    <property type="entry name" value="GINS helical bundle-like"/>
    <property type="match status" value="1"/>
</dbReference>
<keyword evidence="4 7" id="KW-0235">DNA replication</keyword>
<evidence type="ECO:0000313" key="10">
    <source>
        <dbReference type="EMBL" id="EGF77301.1"/>
    </source>
</evidence>
<gene>
    <name evidence="10" type="ORF">BATDEDRAFT_27602</name>
</gene>
<dbReference type="PANTHER" id="PTHR12772">
    <property type="entry name" value="DNA REPLICATION COMPLEX GINS PROTEIN PSF2"/>
    <property type="match status" value="1"/>
</dbReference>
<dbReference type="FunFam" id="3.40.5.50:FF:000001">
    <property type="entry name" value="DNA replication complex GINS protein PSF2"/>
    <property type="match status" value="1"/>
</dbReference>
<evidence type="ECO:0000259" key="9">
    <source>
        <dbReference type="Pfam" id="PF25005"/>
    </source>
</evidence>
<keyword evidence="6 7" id="KW-0539">Nucleus</keyword>
<reference evidence="10 11" key="1">
    <citation type="submission" date="2009-12" db="EMBL/GenBank/DDBJ databases">
        <title>The draft genome of Batrachochytrium dendrobatidis.</title>
        <authorList>
            <consortium name="US DOE Joint Genome Institute (JGI-PGF)"/>
            <person name="Kuo A."/>
            <person name="Salamov A."/>
            <person name="Schmutz J."/>
            <person name="Lucas S."/>
            <person name="Pitluck S."/>
            <person name="Rosenblum E."/>
            <person name="Stajich J."/>
            <person name="Eisen M."/>
            <person name="Grigoriev I.V."/>
        </authorList>
    </citation>
    <scope>NUCLEOTIDE SEQUENCE [LARGE SCALE GENOMIC DNA]</scope>
    <source>
        <strain evidence="11">JAM81 / FGSC 10211</strain>
    </source>
</reference>
<evidence type="ECO:0000256" key="7">
    <source>
        <dbReference type="PIRNR" id="PIRNR028998"/>
    </source>
</evidence>
<evidence type="ECO:0000256" key="4">
    <source>
        <dbReference type="ARBA" id="ARBA00022705"/>
    </source>
</evidence>
<evidence type="ECO:0000259" key="8">
    <source>
        <dbReference type="Pfam" id="PF05916"/>
    </source>
</evidence>
<evidence type="ECO:0000256" key="3">
    <source>
        <dbReference type="ARBA" id="ARBA00015139"/>
    </source>
</evidence>
<sequence>MDALVTSEFLAENEPIFILPKESMDKLCLATATYGPFRPLFRTSVPLWLALAFKSKDKCTIVPPEWMDPTSLQDMMTQEKMHAEFSALPFHYIEIATALLESASDDIPHAEFIRQVFCDLKEIRETKIRAGMGALDGQYLQMNHLGSVELETIRSTFSTAFNTLRGFS</sequence>
<keyword evidence="5" id="KW-0159">Chromosome partition</keyword>
<dbReference type="Proteomes" id="UP000007241">
    <property type="component" value="Unassembled WGS sequence"/>
</dbReference>
<evidence type="ECO:0000256" key="2">
    <source>
        <dbReference type="ARBA" id="ARBA00010565"/>
    </source>
</evidence>
<name>F4PBC8_BATDJ</name>
<evidence type="ECO:0000256" key="1">
    <source>
        <dbReference type="ARBA" id="ARBA00004123"/>
    </source>
</evidence>
<dbReference type="GO" id="GO:0007059">
    <property type="term" value="P:chromosome segregation"/>
    <property type="evidence" value="ECO:0007669"/>
    <property type="project" value="UniProtKB-KW"/>
</dbReference>
<dbReference type="CDD" id="cd21694">
    <property type="entry name" value="GINS_B_Psf2"/>
    <property type="match status" value="1"/>
</dbReference>
<dbReference type="Pfam" id="PF05916">
    <property type="entry name" value="Sld5"/>
    <property type="match status" value="1"/>
</dbReference>
<dbReference type="Gene3D" id="3.40.5.50">
    <property type="match status" value="1"/>
</dbReference>
<dbReference type="PIRSF" id="PIRSF028998">
    <property type="entry name" value="GINS_Psf2_subgr"/>
    <property type="match status" value="1"/>
</dbReference>
<dbReference type="SUPFAM" id="SSF160059">
    <property type="entry name" value="PriA/YqbF domain"/>
    <property type="match status" value="1"/>
</dbReference>
<dbReference type="GO" id="GO:0000811">
    <property type="term" value="C:GINS complex"/>
    <property type="evidence" value="ECO:0000318"/>
    <property type="project" value="GO_Central"/>
</dbReference>
<comment type="subunit">
    <text evidence="7">Component of the GINS complex.</text>
</comment>
<dbReference type="AlphaFoldDB" id="F4PBC8"/>
<proteinExistence type="inferred from homology"/>
<dbReference type="FunFam" id="1.20.58.1020:FF:000001">
    <property type="entry name" value="DNA replication complex GINS protein PSF2"/>
    <property type="match status" value="1"/>
</dbReference>
<feature type="domain" description="GINS subunit" evidence="8">
    <location>
        <begin position="66"/>
        <end position="159"/>
    </location>
</feature>
<dbReference type="EMBL" id="GL882892">
    <property type="protein sequence ID" value="EGF77301.1"/>
    <property type="molecule type" value="Genomic_DNA"/>
</dbReference>
<comment type="similarity">
    <text evidence="2 7">Belongs to the GINS2/PSF2 family.</text>
</comment>
<dbReference type="OrthoDB" id="1938138at2759"/>
<dbReference type="InterPro" id="IPR056784">
    <property type="entry name" value="PSF2_N"/>
</dbReference>